<dbReference type="AlphaFoldDB" id="A0A2S1CTH1"/>
<dbReference type="InterPro" id="IPR037294">
    <property type="entry name" value="ABC_BtuC-like"/>
</dbReference>
<feature type="transmembrane region" description="Helical" evidence="8">
    <location>
        <begin position="233"/>
        <end position="254"/>
    </location>
</feature>
<evidence type="ECO:0000313" key="9">
    <source>
        <dbReference type="EMBL" id="AWD38166.1"/>
    </source>
</evidence>
<evidence type="ECO:0000256" key="3">
    <source>
        <dbReference type="ARBA" id="ARBA00022448"/>
    </source>
</evidence>
<keyword evidence="7 8" id="KW-0472">Membrane</keyword>
<dbReference type="GO" id="GO:0005886">
    <property type="term" value="C:plasma membrane"/>
    <property type="evidence" value="ECO:0007669"/>
    <property type="project" value="UniProtKB-SubCell"/>
</dbReference>
<feature type="transmembrane region" description="Helical" evidence="8">
    <location>
        <begin position="87"/>
        <end position="108"/>
    </location>
</feature>
<evidence type="ECO:0000256" key="5">
    <source>
        <dbReference type="ARBA" id="ARBA00022692"/>
    </source>
</evidence>
<protein>
    <submittedName>
        <fullName evidence="9">Ferric enterobactin transport system permease protein FepD</fullName>
    </submittedName>
</protein>
<organism evidence="9">
    <name type="scientific">Pantoea dispersa</name>
    <dbReference type="NCBI Taxonomy" id="59814"/>
    <lineage>
        <taxon>Bacteria</taxon>
        <taxon>Pseudomonadati</taxon>
        <taxon>Pseudomonadota</taxon>
        <taxon>Gammaproteobacteria</taxon>
        <taxon>Enterobacterales</taxon>
        <taxon>Erwiniaceae</taxon>
        <taxon>Pantoea</taxon>
    </lineage>
</organism>
<dbReference type="FunFam" id="1.10.3470.10:FF:000001">
    <property type="entry name" value="Vitamin B12 ABC transporter permease BtuC"/>
    <property type="match status" value="1"/>
</dbReference>
<reference evidence="9" key="1">
    <citation type="submission" date="2018-03" db="EMBL/GenBank/DDBJ databases">
        <title>The evolution of three siderophore biosynthetic clusters in environmental and host-associating strains of Pantoea.</title>
        <authorList>
            <person name="Soutar C.D."/>
            <person name="Stavrinides J."/>
        </authorList>
    </citation>
    <scope>NUCLEOTIDE SEQUENCE</scope>
    <source>
        <strain evidence="9">625</strain>
    </source>
</reference>
<comment type="similarity">
    <text evidence="2">Belongs to the binding-protein-dependent transport system permease family. FecCD subfamily.</text>
</comment>
<keyword evidence="6 8" id="KW-1133">Transmembrane helix</keyword>
<sequence>MRQIRALAGSGILLLLLMALSLMLGAKSIPLSDVYHALTASCSSAECIIVRDARLPRTLAGLLAGVALGLAGALMQSLTSNPLAEPGILGVNAGAGFAIVLGIALLGADSPLQWLTLAFSGALLAALLMTVIGAMGGGRVNPVRLTLAGVALAAVLEGLTSGLSLLNPDIYDHLRFWQSGSLDIRDFSVLRTLSPAVLAGAALALGLAQSLNSLSMGGDMAAALGTRVVRTQLLGLLAIALLSGAATAAVGPIAFIGLMTPHFARWLVGNDHRWLLPATALITPALLLAADILGRMMVAGELRVSIVTAILGAPMLILLVRRQRGRGGL</sequence>
<feature type="transmembrane region" description="Helical" evidence="8">
    <location>
        <begin position="193"/>
        <end position="212"/>
    </location>
</feature>
<name>A0A2S1CTH1_9GAMM</name>
<dbReference type="CDD" id="cd06550">
    <property type="entry name" value="TM_ABC_iron-siderophores_like"/>
    <property type="match status" value="1"/>
</dbReference>
<feature type="transmembrane region" description="Helical" evidence="8">
    <location>
        <begin position="145"/>
        <end position="166"/>
    </location>
</feature>
<keyword evidence="4" id="KW-1003">Cell membrane</keyword>
<dbReference type="InterPro" id="IPR000522">
    <property type="entry name" value="ABC_transptr_permease_BtuC"/>
</dbReference>
<feature type="transmembrane region" description="Helical" evidence="8">
    <location>
        <begin position="58"/>
        <end position="75"/>
    </location>
</feature>
<dbReference type="GO" id="GO:0022857">
    <property type="term" value="F:transmembrane transporter activity"/>
    <property type="evidence" value="ECO:0007669"/>
    <property type="project" value="InterPro"/>
</dbReference>
<evidence type="ECO:0000256" key="1">
    <source>
        <dbReference type="ARBA" id="ARBA00004651"/>
    </source>
</evidence>
<evidence type="ECO:0000256" key="8">
    <source>
        <dbReference type="SAM" id="Phobius"/>
    </source>
</evidence>
<evidence type="ECO:0000256" key="7">
    <source>
        <dbReference type="ARBA" id="ARBA00023136"/>
    </source>
</evidence>
<feature type="transmembrane region" description="Helical" evidence="8">
    <location>
        <begin position="302"/>
        <end position="320"/>
    </location>
</feature>
<keyword evidence="5 8" id="KW-0812">Transmembrane</keyword>
<dbReference type="Gene3D" id="1.10.3470.10">
    <property type="entry name" value="ABC transporter involved in vitamin B12 uptake, BtuC"/>
    <property type="match status" value="1"/>
</dbReference>
<dbReference type="EMBL" id="MH015085">
    <property type="protein sequence ID" value="AWD38166.1"/>
    <property type="molecule type" value="Genomic_DNA"/>
</dbReference>
<evidence type="ECO:0000256" key="2">
    <source>
        <dbReference type="ARBA" id="ARBA00007935"/>
    </source>
</evidence>
<dbReference type="SUPFAM" id="SSF81345">
    <property type="entry name" value="ABC transporter involved in vitamin B12 uptake, BtuC"/>
    <property type="match status" value="1"/>
</dbReference>
<evidence type="ECO:0000256" key="4">
    <source>
        <dbReference type="ARBA" id="ARBA00022475"/>
    </source>
</evidence>
<dbReference type="Pfam" id="PF01032">
    <property type="entry name" value="FecCD"/>
    <property type="match status" value="1"/>
</dbReference>
<proteinExistence type="inferred from homology"/>
<dbReference type="PANTHER" id="PTHR30472">
    <property type="entry name" value="FERRIC ENTEROBACTIN TRANSPORT SYSTEM PERMEASE PROTEIN"/>
    <property type="match status" value="1"/>
</dbReference>
<keyword evidence="3" id="KW-0813">Transport</keyword>
<feature type="transmembrane region" description="Helical" evidence="8">
    <location>
        <begin position="114"/>
        <end position="133"/>
    </location>
</feature>
<dbReference type="PANTHER" id="PTHR30472:SF1">
    <property type="entry name" value="FE(3+) DICITRATE TRANSPORT SYSTEM PERMEASE PROTEIN FECC-RELATED"/>
    <property type="match status" value="1"/>
</dbReference>
<dbReference type="NCBIfam" id="NF007760">
    <property type="entry name" value="PRK10441.1"/>
    <property type="match status" value="1"/>
</dbReference>
<accession>A0A2S1CTH1</accession>
<dbReference type="GO" id="GO:0033214">
    <property type="term" value="P:siderophore-iron import into cell"/>
    <property type="evidence" value="ECO:0007669"/>
    <property type="project" value="TreeGrafter"/>
</dbReference>
<comment type="subcellular location">
    <subcellularLocation>
        <location evidence="1">Cell membrane</location>
        <topology evidence="1">Multi-pass membrane protein</topology>
    </subcellularLocation>
</comment>
<gene>
    <name evidence="9" type="primary">fepD</name>
</gene>
<evidence type="ECO:0000256" key="6">
    <source>
        <dbReference type="ARBA" id="ARBA00022989"/>
    </source>
</evidence>